<dbReference type="Proteomes" id="UP000015042">
    <property type="component" value="Chromosome"/>
</dbReference>
<proteinExistence type="predicted"/>
<gene>
    <name evidence="1" type="ORF">A464_752</name>
</gene>
<dbReference type="KEGG" id="sbz:A464_752"/>
<sequence>MPIYYRFDYLHALQTSQHEYDCTITFYQFFCFYKEQHRSIS</sequence>
<evidence type="ECO:0000313" key="1">
    <source>
        <dbReference type="EMBL" id="AGR57938.1"/>
    </source>
</evidence>
<name>S5MTL5_SALBN</name>
<dbReference type="PATRIC" id="fig|1197719.3.peg.750"/>
<accession>S5MTL5</accession>
<dbReference type="AlphaFoldDB" id="S5MTL5"/>
<reference evidence="1 2" key="1">
    <citation type="submission" date="2013-07" db="EMBL/GenBank/DDBJ databases">
        <title>Genome sequence of Salmonella bongori N268-08 - a rare clinical isolate.</title>
        <authorList>
            <person name="Marti R."/>
            <person name="Hagens S."/>
            <person name="Loessner M.J."/>
            <person name="Klumpp J."/>
        </authorList>
    </citation>
    <scope>NUCLEOTIDE SEQUENCE [LARGE SCALE GENOMIC DNA]</scope>
    <source>
        <strain evidence="1 2">N268-08</strain>
    </source>
</reference>
<evidence type="ECO:0000313" key="2">
    <source>
        <dbReference type="Proteomes" id="UP000015042"/>
    </source>
</evidence>
<organism evidence="1 2">
    <name type="scientific">Salmonella bongori N268-08</name>
    <dbReference type="NCBI Taxonomy" id="1197719"/>
    <lineage>
        <taxon>Bacteria</taxon>
        <taxon>Pseudomonadati</taxon>
        <taxon>Pseudomonadota</taxon>
        <taxon>Gammaproteobacteria</taxon>
        <taxon>Enterobacterales</taxon>
        <taxon>Enterobacteriaceae</taxon>
        <taxon>Salmonella</taxon>
    </lineage>
</organism>
<dbReference type="HOGENOM" id="CLU_3276246_0_0_6"/>
<dbReference type="EMBL" id="CP006608">
    <property type="protein sequence ID" value="AGR57938.1"/>
    <property type="molecule type" value="Genomic_DNA"/>
</dbReference>
<protein>
    <submittedName>
        <fullName evidence="1">Uncharacterized protein</fullName>
    </submittedName>
</protein>